<protein>
    <submittedName>
        <fullName evidence="1">Uncharacterized protein</fullName>
    </submittedName>
</protein>
<dbReference type="AlphaFoldDB" id="A0A8S8ZM62"/>
<evidence type="ECO:0000313" key="1">
    <source>
        <dbReference type="EMBL" id="KAA8630240.1"/>
    </source>
</evidence>
<accession>A0A8S8ZM62</accession>
<name>A0A8S8ZM62_SORMA</name>
<comment type="caution">
    <text evidence="1">The sequence shown here is derived from an EMBL/GenBank/DDBJ whole genome shotgun (WGS) entry which is preliminary data.</text>
</comment>
<sequence>MSYTIEVTDTTPVNVEFTGSTDFFVYGHTFLSITRCGYEDACIKMETFGTSGFTLKAASLVKIKSASEKGFTVHVKKSEGNVAFYNSEGPSHIHGEVEGFYDGINSLKRKQAEANLKRLI</sequence>
<dbReference type="Proteomes" id="UP000433876">
    <property type="component" value="Unassembled WGS sequence"/>
</dbReference>
<organism evidence="1 2">
    <name type="scientific">Sordaria macrospora</name>
    <dbReference type="NCBI Taxonomy" id="5147"/>
    <lineage>
        <taxon>Eukaryota</taxon>
        <taxon>Fungi</taxon>
        <taxon>Dikarya</taxon>
        <taxon>Ascomycota</taxon>
        <taxon>Pezizomycotina</taxon>
        <taxon>Sordariomycetes</taxon>
        <taxon>Sordariomycetidae</taxon>
        <taxon>Sordariales</taxon>
        <taxon>Sordariaceae</taxon>
        <taxon>Sordaria</taxon>
    </lineage>
</organism>
<dbReference type="EMBL" id="NMPR01000110">
    <property type="protein sequence ID" value="KAA8630240.1"/>
    <property type="molecule type" value="Genomic_DNA"/>
</dbReference>
<evidence type="ECO:0000313" key="2">
    <source>
        <dbReference type="Proteomes" id="UP000433876"/>
    </source>
</evidence>
<proteinExistence type="predicted"/>
<gene>
    <name evidence="1" type="ORF">SMACR_09245</name>
</gene>
<reference evidence="1 2" key="1">
    <citation type="submission" date="2017-07" db="EMBL/GenBank/DDBJ databases">
        <title>Genome sequence of the Sordaria macrospora wild type strain R19027.</title>
        <authorList>
            <person name="Nowrousian M."/>
            <person name="Teichert I."/>
            <person name="Kueck U."/>
        </authorList>
    </citation>
    <scope>NUCLEOTIDE SEQUENCE [LARGE SCALE GENOMIC DNA]</scope>
    <source>
        <strain evidence="1 2">R19027</strain>
        <tissue evidence="1">Mycelium</tissue>
    </source>
</reference>
<dbReference type="VEuPathDB" id="FungiDB:SMAC_09245"/>